<protein>
    <submittedName>
        <fullName evidence="1">Uncharacterized protein</fullName>
    </submittedName>
</protein>
<proteinExistence type="predicted"/>
<organism evidence="1 2">
    <name type="scientific">Pyrobaculum arsenaticum (strain DSM 13514 / JCM 11321 / PZ6)</name>
    <dbReference type="NCBI Taxonomy" id="340102"/>
    <lineage>
        <taxon>Archaea</taxon>
        <taxon>Thermoproteota</taxon>
        <taxon>Thermoprotei</taxon>
        <taxon>Thermoproteales</taxon>
        <taxon>Thermoproteaceae</taxon>
        <taxon>Pyrobaculum</taxon>
    </lineage>
</organism>
<evidence type="ECO:0000313" key="2">
    <source>
        <dbReference type="Proteomes" id="UP000001567"/>
    </source>
</evidence>
<dbReference type="AlphaFoldDB" id="A4WKV5"/>
<dbReference type="EMBL" id="CP000660">
    <property type="protein sequence ID" value="ABP51022.1"/>
    <property type="molecule type" value="Genomic_DNA"/>
</dbReference>
<dbReference type="KEGG" id="pas:Pars_1465"/>
<dbReference type="HOGENOM" id="CLU_512544_0_0_2"/>
<name>A4WKV5_PYRAR</name>
<evidence type="ECO:0000313" key="1">
    <source>
        <dbReference type="EMBL" id="ABP51022.1"/>
    </source>
</evidence>
<accession>A4WKV5</accession>
<dbReference type="Proteomes" id="UP000001567">
    <property type="component" value="Chromosome"/>
</dbReference>
<gene>
    <name evidence="1" type="ordered locus">Pars_1465</name>
</gene>
<dbReference type="STRING" id="340102.Pars_1465"/>
<reference evidence="1 2" key="1">
    <citation type="submission" date="2007-04" db="EMBL/GenBank/DDBJ databases">
        <title>Complete sequence of Pyrobaculum arsenaticum DSM 13514.</title>
        <authorList>
            <consortium name="US DOE Joint Genome Institute"/>
            <person name="Copeland A."/>
            <person name="Lucas S."/>
            <person name="Lapidus A."/>
            <person name="Barry K."/>
            <person name="Glavina del Rio T."/>
            <person name="Dalin E."/>
            <person name="Tice H."/>
            <person name="Pitluck S."/>
            <person name="Chain P."/>
            <person name="Malfatti S."/>
            <person name="Shin M."/>
            <person name="Vergez L."/>
            <person name="Schmutz J."/>
            <person name="Larimer F."/>
            <person name="Land M."/>
            <person name="Hauser L."/>
            <person name="Kyrpides N."/>
            <person name="Mikhailova N."/>
            <person name="Cozen A.E."/>
            <person name="Fitz-Gibbon S.T."/>
            <person name="House C.H."/>
            <person name="Saltikov C."/>
            <person name="Lowe T.M."/>
            <person name="Richardson P."/>
        </authorList>
    </citation>
    <scope>NUCLEOTIDE SEQUENCE [LARGE SCALE GENOMIC DNA]</scope>
    <source>
        <strain evidence="2">ATCC 700994 / DSM 13514 / JCM 11321 / PZ6</strain>
    </source>
</reference>
<sequence length="531" mass="60760">MPWQGWLKFSTKPPSPEKWRPIYIGYAVDKYSVPYTSISRRYTLYVYPGVLLSSDAVDYFAKVGSNATAVWTVMWRLGQDRVYRGFGGASPFLIYEVLAVDNGTRVDIYWYDVRYDKYDEKAVHRDYIIPPGYKVVKAPGGTGMRLLYADANLWVAIADIDLLNMLLAYGAAFDVSVLTFGGLETWVIKDEDTAVLVYSTAQLPRQYYGCYIKTNGFHNSFWQWDRYPYYWGIECYWVDLDKGVRRKVTPTVRIETKPLGIWYLNIKVYRDGQLVGDETIYIPWPHPKRILPDYVPIVVTRDNLRTWLWALPAGVSTILGYVPAAQGFAHGGKVYNRAIYGVRITDIASYRYTLDVRAGYNQKLVGEYTDVGGGVTYQLYNVTASGQLTLYLWDQPVAYDAYHGYGYVVAEKPLPPPPIDYFQPSEKCIPTTIYKQLPSQKLTDLQLFEMPNGDITGYKITVERQYLKITQGCGIYQEETVWKEIDTATVDGTTLIVVDLKSENKPYCSLNTENKPRNCKNEVRCECDPGE</sequence>